<keyword evidence="3" id="KW-0238">DNA-binding</keyword>
<dbReference type="InterPro" id="IPR036594">
    <property type="entry name" value="Meth_synthase_dom"/>
</dbReference>
<gene>
    <name evidence="6" type="ORF">A4R26_22830</name>
</gene>
<dbReference type="Pfam" id="PF13411">
    <property type="entry name" value="MerR_1"/>
    <property type="match status" value="1"/>
</dbReference>
<evidence type="ECO:0000256" key="3">
    <source>
        <dbReference type="ARBA" id="ARBA00023125"/>
    </source>
</evidence>
<dbReference type="AlphaFoldDB" id="A0A1V9FKJ2"/>
<dbReference type="InterPro" id="IPR000551">
    <property type="entry name" value="MerR-type_HTH_dom"/>
</dbReference>
<accession>A0A1V9FKJ2</accession>
<dbReference type="Proteomes" id="UP000192276">
    <property type="component" value="Unassembled WGS sequence"/>
</dbReference>
<evidence type="ECO:0000313" key="6">
    <source>
        <dbReference type="EMBL" id="OQP58801.1"/>
    </source>
</evidence>
<evidence type="ECO:0000259" key="5">
    <source>
        <dbReference type="PROSITE" id="PS50937"/>
    </source>
</evidence>
<dbReference type="InterPro" id="IPR036724">
    <property type="entry name" value="Cobalamin-bd_sf"/>
</dbReference>
<keyword evidence="2" id="KW-0805">Transcription regulation</keyword>
<comment type="caution">
    <text evidence="6">The sequence shown here is derived from an EMBL/GenBank/DDBJ whole genome shotgun (WGS) entry which is preliminary data.</text>
</comment>
<reference evidence="7" key="1">
    <citation type="submission" date="2016-04" db="EMBL/GenBank/DDBJ databases">
        <authorList>
            <person name="Chen L."/>
            <person name="Zhuang W."/>
            <person name="Wang G."/>
        </authorList>
    </citation>
    <scope>NUCLEOTIDE SEQUENCE [LARGE SCALE GENOMIC DNA]</scope>
    <source>
        <strain evidence="7">208</strain>
    </source>
</reference>
<evidence type="ECO:0000256" key="1">
    <source>
        <dbReference type="ARBA" id="ARBA00022491"/>
    </source>
</evidence>
<dbReference type="Gene3D" id="3.40.50.280">
    <property type="entry name" value="Cobalamin-binding domain"/>
    <property type="match status" value="1"/>
</dbReference>
<dbReference type="Gene3D" id="1.10.1660.10">
    <property type="match status" value="1"/>
</dbReference>
<dbReference type="Pfam" id="PF02607">
    <property type="entry name" value="B12-binding_2"/>
    <property type="match status" value="1"/>
</dbReference>
<feature type="domain" description="HTH merR-type" evidence="5">
    <location>
        <begin position="17"/>
        <end position="86"/>
    </location>
</feature>
<dbReference type="RefSeq" id="WP_242674934.1">
    <property type="nucleotide sequence ID" value="NZ_LWBP01000187.1"/>
</dbReference>
<dbReference type="EMBL" id="LWBP01000187">
    <property type="protein sequence ID" value="OQP58801.1"/>
    <property type="molecule type" value="Genomic_DNA"/>
</dbReference>
<evidence type="ECO:0000313" key="7">
    <source>
        <dbReference type="Proteomes" id="UP000192276"/>
    </source>
</evidence>
<keyword evidence="4" id="KW-0804">Transcription</keyword>
<name>A0A1V9FKJ2_9BACT</name>
<keyword evidence="1" id="KW-0678">Repressor</keyword>
<dbReference type="Gene3D" id="1.10.1240.10">
    <property type="entry name" value="Methionine synthase domain"/>
    <property type="match status" value="1"/>
</dbReference>
<dbReference type="InterPro" id="IPR003759">
    <property type="entry name" value="Cbl-bd_cap"/>
</dbReference>
<dbReference type="GO" id="GO:0046872">
    <property type="term" value="F:metal ion binding"/>
    <property type="evidence" value="ECO:0007669"/>
    <property type="project" value="InterPro"/>
</dbReference>
<sequence>MVSSIWPKLNYYFQMKMYHISELEQLSGIKAPTIRVWERRYNLIQPGRTDTNIRMYDDRQVRKLLNVVTLLSNGYKISRIAELDEEDLHAMVLGLQGSTVETDDAASAFINGLVSAMLTFDEADFEKTYAAAVERYGMFEAMLNVFYPLLEKIGIMWSTEDAMPVQEHFASSIIRRKLMAATDALVMKRKRRKKFLLLLPPGEWHEIGLLFANYIIRSMDVETTYLGQNVPYEQVPAILDKTNISHVLLFFIKRPEETDLNNIRRTMGLPRNMPLLIAGSKEVTAGLLLNNTTFLLRSPKDILSHL</sequence>
<dbReference type="STRING" id="550983.A4R26_22830"/>
<dbReference type="CDD" id="cd01104">
    <property type="entry name" value="HTH_MlrA-CarA"/>
    <property type="match status" value="1"/>
</dbReference>
<keyword evidence="7" id="KW-1185">Reference proteome</keyword>
<dbReference type="SMART" id="SM00422">
    <property type="entry name" value="HTH_MERR"/>
    <property type="match status" value="1"/>
</dbReference>
<dbReference type="InterPro" id="IPR047057">
    <property type="entry name" value="MerR_fam"/>
</dbReference>
<proteinExistence type="predicted"/>
<evidence type="ECO:0000256" key="2">
    <source>
        <dbReference type="ARBA" id="ARBA00023015"/>
    </source>
</evidence>
<dbReference type="GO" id="GO:0003700">
    <property type="term" value="F:DNA-binding transcription factor activity"/>
    <property type="evidence" value="ECO:0007669"/>
    <property type="project" value="InterPro"/>
</dbReference>
<evidence type="ECO:0000256" key="4">
    <source>
        <dbReference type="ARBA" id="ARBA00023163"/>
    </source>
</evidence>
<dbReference type="PANTHER" id="PTHR30204">
    <property type="entry name" value="REDOX-CYCLING DRUG-SENSING TRANSCRIPTIONAL ACTIVATOR SOXR"/>
    <property type="match status" value="1"/>
</dbReference>
<dbReference type="SUPFAM" id="SSF46955">
    <property type="entry name" value="Putative DNA-binding domain"/>
    <property type="match status" value="1"/>
</dbReference>
<dbReference type="PROSITE" id="PS50937">
    <property type="entry name" value="HTH_MERR_2"/>
    <property type="match status" value="1"/>
</dbReference>
<dbReference type="SUPFAM" id="SSF52242">
    <property type="entry name" value="Cobalamin (vitamin B12)-binding domain"/>
    <property type="match status" value="1"/>
</dbReference>
<protein>
    <recommendedName>
        <fullName evidence="5">HTH merR-type domain-containing protein</fullName>
    </recommendedName>
</protein>
<organism evidence="6 7">
    <name type="scientific">Niastella populi</name>
    <dbReference type="NCBI Taxonomy" id="550983"/>
    <lineage>
        <taxon>Bacteria</taxon>
        <taxon>Pseudomonadati</taxon>
        <taxon>Bacteroidota</taxon>
        <taxon>Chitinophagia</taxon>
        <taxon>Chitinophagales</taxon>
        <taxon>Chitinophagaceae</taxon>
        <taxon>Niastella</taxon>
    </lineage>
</organism>
<dbReference type="PANTHER" id="PTHR30204:SF69">
    <property type="entry name" value="MERR-FAMILY TRANSCRIPTIONAL REGULATOR"/>
    <property type="match status" value="1"/>
</dbReference>
<dbReference type="InterPro" id="IPR009061">
    <property type="entry name" value="DNA-bd_dom_put_sf"/>
</dbReference>
<dbReference type="GO" id="GO:0003677">
    <property type="term" value="F:DNA binding"/>
    <property type="evidence" value="ECO:0007669"/>
    <property type="project" value="UniProtKB-KW"/>
</dbReference>
<dbReference type="GO" id="GO:0031419">
    <property type="term" value="F:cobalamin binding"/>
    <property type="evidence" value="ECO:0007669"/>
    <property type="project" value="InterPro"/>
</dbReference>